<dbReference type="GO" id="GO:0005537">
    <property type="term" value="F:D-mannose binding"/>
    <property type="evidence" value="ECO:0007669"/>
    <property type="project" value="TreeGrafter"/>
</dbReference>
<name>A0A2U8FWZ5_9BURK</name>
<dbReference type="InterPro" id="IPR051136">
    <property type="entry name" value="Intracellular_Lectin-GPT"/>
</dbReference>
<dbReference type="Proteomes" id="UP000244892">
    <property type="component" value="Chromosome"/>
</dbReference>
<dbReference type="EMBL" id="CP029210">
    <property type="protein sequence ID" value="AWI54756.1"/>
    <property type="molecule type" value="Genomic_DNA"/>
</dbReference>
<gene>
    <name evidence="2" type="ORF">DEH84_16030</name>
</gene>
<evidence type="ECO:0000313" key="3">
    <source>
        <dbReference type="Proteomes" id="UP000244892"/>
    </source>
</evidence>
<dbReference type="Pfam" id="PF07589">
    <property type="entry name" value="PEP-CTERM"/>
    <property type="match status" value="1"/>
</dbReference>
<sequence>MVRSRYSRHTLLQLMECVMRSAMSSVLTSVVLLWGASAQAATFSSWDLNGSAALIDGGNTVRLTANQASQVGVTWGPGSLDLGTLLTREEKKPVEVLFDFRVTGTGVKSNWGDGFAVFVSSQAPLATASGAFGLNAFDDGMAFLIDPAANKALSRQAGATSDPATTLAASKLKFGADKVDMLDSTLVHARLQFSWVKDKGWTLNLSMDDSRPGEAWRTFATSTVSQSTFSDWSDVRIGFGASTLGGERANFDILSFSAQDMRYPAAPVPEASTMALAMAGLGVLAWSARRRRVAAGH</sequence>
<dbReference type="AlphaFoldDB" id="A0A2U8FWZ5"/>
<dbReference type="GO" id="GO:0006888">
    <property type="term" value="P:endoplasmic reticulum to Golgi vesicle-mediated transport"/>
    <property type="evidence" value="ECO:0007669"/>
    <property type="project" value="TreeGrafter"/>
</dbReference>
<feature type="domain" description="Ice-binding protein C-terminal" evidence="1">
    <location>
        <begin position="267"/>
        <end position="291"/>
    </location>
</feature>
<protein>
    <recommendedName>
        <fullName evidence="1">Ice-binding protein C-terminal domain-containing protein</fullName>
    </recommendedName>
</protein>
<dbReference type="SUPFAM" id="SSF49899">
    <property type="entry name" value="Concanavalin A-like lectins/glucanases"/>
    <property type="match status" value="1"/>
</dbReference>
<dbReference type="GO" id="GO:0030134">
    <property type="term" value="C:COPII-coated ER to Golgi transport vesicle"/>
    <property type="evidence" value="ECO:0007669"/>
    <property type="project" value="TreeGrafter"/>
</dbReference>
<proteinExistence type="predicted"/>
<evidence type="ECO:0000259" key="1">
    <source>
        <dbReference type="Pfam" id="PF07589"/>
    </source>
</evidence>
<dbReference type="InterPro" id="IPR013320">
    <property type="entry name" value="ConA-like_dom_sf"/>
</dbReference>
<dbReference type="Gene3D" id="2.60.120.200">
    <property type="match status" value="1"/>
</dbReference>
<dbReference type="PANTHER" id="PTHR12223:SF28">
    <property type="entry name" value="LECTIN, MANNOSE BINDING 1 LIKE"/>
    <property type="match status" value="1"/>
</dbReference>
<keyword evidence="3" id="KW-1185">Reference proteome</keyword>
<dbReference type="KEGG" id="aon:DEH84_16030"/>
<dbReference type="InterPro" id="IPR013424">
    <property type="entry name" value="Ice-binding_C"/>
</dbReference>
<dbReference type="PANTHER" id="PTHR12223">
    <property type="entry name" value="VESICULAR MANNOSE-BINDING LECTIN"/>
    <property type="match status" value="1"/>
</dbReference>
<reference evidence="2 3" key="1">
    <citation type="submission" date="2018-05" db="EMBL/GenBank/DDBJ databases">
        <title>complete genome sequence of Aquabacterium olei NBRC 110486.</title>
        <authorList>
            <person name="Tang B."/>
            <person name="Chang J."/>
            <person name="Zhang L."/>
            <person name="Yang H."/>
        </authorList>
    </citation>
    <scope>NUCLEOTIDE SEQUENCE [LARGE SCALE GENOMIC DNA]</scope>
    <source>
        <strain evidence="2 3">NBRC 110486</strain>
    </source>
</reference>
<evidence type="ECO:0000313" key="2">
    <source>
        <dbReference type="EMBL" id="AWI54756.1"/>
    </source>
</evidence>
<organism evidence="2 3">
    <name type="scientific">Aquabacterium olei</name>
    <dbReference type="NCBI Taxonomy" id="1296669"/>
    <lineage>
        <taxon>Bacteria</taxon>
        <taxon>Pseudomonadati</taxon>
        <taxon>Pseudomonadota</taxon>
        <taxon>Betaproteobacteria</taxon>
        <taxon>Burkholderiales</taxon>
        <taxon>Aquabacterium</taxon>
    </lineage>
</organism>
<accession>A0A2U8FWZ5</accession>